<protein>
    <submittedName>
        <fullName evidence="1">DUF6890 family protein</fullName>
    </submittedName>
</protein>
<organism evidence="1 2">
    <name type="scientific">Vibrio jasicida</name>
    <dbReference type="NCBI Taxonomy" id="766224"/>
    <lineage>
        <taxon>Bacteria</taxon>
        <taxon>Pseudomonadati</taxon>
        <taxon>Pseudomonadota</taxon>
        <taxon>Gammaproteobacteria</taxon>
        <taxon>Vibrionales</taxon>
        <taxon>Vibrionaceae</taxon>
        <taxon>Vibrio</taxon>
    </lineage>
</organism>
<reference evidence="1 2" key="1">
    <citation type="submission" date="2024-10" db="EMBL/GenBank/DDBJ databases">
        <authorList>
            <person name="Yibar A."/>
            <person name="Saticioglu I.B."/>
            <person name="Duman M."/>
            <person name="Ajmi N."/>
            <person name="Gurler F."/>
            <person name="Ay H."/>
            <person name="Onuk E."/>
            <person name="Guler S."/>
            <person name="Romalde J.L."/>
        </authorList>
    </citation>
    <scope>NUCLEOTIDE SEQUENCE [LARGE SCALE GENOMIC DNA]</scope>
    <source>
        <strain evidence="1 2">1-TCBS-A</strain>
    </source>
</reference>
<dbReference type="InterPro" id="IPR054184">
    <property type="entry name" value="DUF6890"/>
</dbReference>
<dbReference type="EMBL" id="JBIHSE010000004">
    <property type="protein sequence ID" value="MFH0274890.1"/>
    <property type="molecule type" value="Genomic_DNA"/>
</dbReference>
<dbReference type="RefSeq" id="WP_394633193.1">
    <property type="nucleotide sequence ID" value="NZ_JBIHSE010000004.1"/>
</dbReference>
<evidence type="ECO:0000313" key="2">
    <source>
        <dbReference type="Proteomes" id="UP001607221"/>
    </source>
</evidence>
<gene>
    <name evidence="1" type="ORF">ACGRHZ_26815</name>
</gene>
<proteinExistence type="predicted"/>
<keyword evidence="2" id="KW-1185">Reference proteome</keyword>
<sequence length="47" mass="5466">MLALRRHYLPHEKDDIDNLARAIWLDEHHQELLAMAVNKGIAKSFGK</sequence>
<accession>A0ABW7JH65</accession>
<name>A0ABW7JH65_9VIBR</name>
<dbReference type="Proteomes" id="UP001607221">
    <property type="component" value="Unassembled WGS sequence"/>
</dbReference>
<dbReference type="Pfam" id="PF21830">
    <property type="entry name" value="DUF6890"/>
    <property type="match status" value="1"/>
</dbReference>
<evidence type="ECO:0000313" key="1">
    <source>
        <dbReference type="EMBL" id="MFH0274890.1"/>
    </source>
</evidence>
<comment type="caution">
    <text evidence="1">The sequence shown here is derived from an EMBL/GenBank/DDBJ whole genome shotgun (WGS) entry which is preliminary data.</text>
</comment>